<dbReference type="AlphaFoldDB" id="A0A9W7T3K6"/>
<dbReference type="EMBL" id="JAFHDT010000399">
    <property type="protein sequence ID" value="KAI7789656.1"/>
    <property type="molecule type" value="Genomic_DNA"/>
</dbReference>
<proteinExistence type="predicted"/>
<feature type="compositionally biased region" description="Polar residues" evidence="3">
    <location>
        <begin position="215"/>
        <end position="237"/>
    </location>
</feature>
<dbReference type="InterPro" id="IPR042372">
    <property type="entry name" value="IL15RA"/>
</dbReference>
<keyword evidence="2" id="KW-0768">Sushi</keyword>
<dbReference type="PANTHER" id="PTHR15060">
    <property type="entry name" value="INTERLEUKIN-15 RECEPTOR SUBUNIT ALPHA"/>
    <property type="match status" value="1"/>
</dbReference>
<evidence type="ECO:0000256" key="3">
    <source>
        <dbReference type="SAM" id="MobiDB-lite"/>
    </source>
</evidence>
<dbReference type="GO" id="GO:0042010">
    <property type="term" value="F:interleukin-15 receptor activity"/>
    <property type="evidence" value="ECO:0007669"/>
    <property type="project" value="InterPro"/>
</dbReference>
<name>A0A9W7T3K6_TRIRA</name>
<evidence type="ECO:0000259" key="5">
    <source>
        <dbReference type="PROSITE" id="PS50923"/>
    </source>
</evidence>
<feature type="region of interest" description="Disordered" evidence="3">
    <location>
        <begin position="202"/>
        <end position="273"/>
    </location>
</feature>
<dbReference type="Gene3D" id="2.20.28.230">
    <property type="match status" value="1"/>
</dbReference>
<evidence type="ECO:0000256" key="1">
    <source>
        <dbReference type="ARBA" id="ARBA00023157"/>
    </source>
</evidence>
<evidence type="ECO:0000313" key="6">
    <source>
        <dbReference type="EMBL" id="KAI7789656.1"/>
    </source>
</evidence>
<feature type="domain" description="Sushi" evidence="5">
    <location>
        <begin position="72"/>
        <end position="136"/>
    </location>
</feature>
<keyword evidence="4" id="KW-1133">Transmembrane helix</keyword>
<feature type="non-terminal residue" evidence="6">
    <location>
        <position position="1"/>
    </location>
</feature>
<protein>
    <submittedName>
        <fullName evidence="6">IL-15 receptor alpha chain</fullName>
    </submittedName>
</protein>
<evidence type="ECO:0000313" key="7">
    <source>
        <dbReference type="Proteomes" id="UP001059041"/>
    </source>
</evidence>
<dbReference type="SUPFAM" id="SSF57535">
    <property type="entry name" value="Complement control module/SCR domain"/>
    <property type="match status" value="1"/>
</dbReference>
<dbReference type="PROSITE" id="PS50923">
    <property type="entry name" value="SUSHI"/>
    <property type="match status" value="1"/>
</dbReference>
<evidence type="ECO:0000256" key="4">
    <source>
        <dbReference type="SAM" id="Phobius"/>
    </source>
</evidence>
<sequence>GSASLVFFKDAPQVKAKGGVSSKWRFPSHGYKCRIFLRNFHLNVPGEVDMHVLIIFIFATAEYHHNIAGANGVCDSSPQIDNAMPVTSTYPVNDRIRINCTDGYVRKSGTSNLFRCIEENGKPTWTQTRLPLQCIRDPKKPIISTDPPKTEQNFTTSTKERAQTSRIPGTSMPTAATAFGATNEITTSETRTTTTLTTLKTTTKETESITTTNEVPSSISSMCTSRQNLTAKSSPTQSESLTTTTGVNTSSKTTTSETLRDSHNEGTFSHMNKSTIGGTVGVGVILCLTAAVFLLWWRSRHRASNATNEIQIHHSNNATCTYYIPVPVSDSEHYSAEPNIADAADASTAVSK</sequence>
<evidence type="ECO:0000256" key="2">
    <source>
        <dbReference type="PROSITE-ProRule" id="PRU00302"/>
    </source>
</evidence>
<dbReference type="Pfam" id="PF00084">
    <property type="entry name" value="Sushi"/>
    <property type="match status" value="1"/>
</dbReference>
<accession>A0A9W7T3K6</accession>
<keyword evidence="1" id="KW-1015">Disulfide bond</keyword>
<feature type="transmembrane region" description="Helical" evidence="4">
    <location>
        <begin position="276"/>
        <end position="297"/>
    </location>
</feature>
<feature type="compositionally biased region" description="Low complexity" evidence="3">
    <location>
        <begin position="238"/>
        <end position="256"/>
    </location>
</feature>
<keyword evidence="4" id="KW-0472">Membrane</keyword>
<dbReference type="SMART" id="SM00032">
    <property type="entry name" value="CCP"/>
    <property type="match status" value="1"/>
</dbReference>
<dbReference type="PANTHER" id="PTHR15060:SF0">
    <property type="entry name" value="INTERLEUKIN-15 RECEPTOR SUBUNIT ALPHA"/>
    <property type="match status" value="1"/>
</dbReference>
<keyword evidence="6" id="KW-0675">Receptor</keyword>
<feature type="compositionally biased region" description="Polar residues" evidence="3">
    <location>
        <begin position="164"/>
        <end position="174"/>
    </location>
</feature>
<keyword evidence="7" id="KW-1185">Reference proteome</keyword>
<dbReference type="InterPro" id="IPR035976">
    <property type="entry name" value="Sushi/SCR/CCP_sf"/>
</dbReference>
<comment type="caution">
    <text evidence="2">Lacks conserved residue(s) required for the propagation of feature annotation.</text>
</comment>
<dbReference type="InterPro" id="IPR000436">
    <property type="entry name" value="Sushi_SCR_CCP_dom"/>
</dbReference>
<gene>
    <name evidence="6" type="ORF">IRJ41_001025</name>
</gene>
<dbReference type="Proteomes" id="UP001059041">
    <property type="component" value="Unassembled WGS sequence"/>
</dbReference>
<reference evidence="6" key="1">
    <citation type="submission" date="2021-02" db="EMBL/GenBank/DDBJ databases">
        <title>Comparative genomics reveals that relaxation of natural selection precedes convergent phenotypic evolution of cavefish.</title>
        <authorList>
            <person name="Peng Z."/>
        </authorList>
    </citation>
    <scope>NUCLEOTIDE SEQUENCE</scope>
    <source>
        <tissue evidence="6">Muscle</tissue>
    </source>
</reference>
<organism evidence="6 7">
    <name type="scientific">Triplophysa rosa</name>
    <name type="common">Cave loach</name>
    <dbReference type="NCBI Taxonomy" id="992332"/>
    <lineage>
        <taxon>Eukaryota</taxon>
        <taxon>Metazoa</taxon>
        <taxon>Chordata</taxon>
        <taxon>Craniata</taxon>
        <taxon>Vertebrata</taxon>
        <taxon>Euteleostomi</taxon>
        <taxon>Actinopterygii</taxon>
        <taxon>Neopterygii</taxon>
        <taxon>Teleostei</taxon>
        <taxon>Ostariophysi</taxon>
        <taxon>Cypriniformes</taxon>
        <taxon>Nemacheilidae</taxon>
        <taxon>Triplophysa</taxon>
    </lineage>
</organism>
<feature type="region of interest" description="Disordered" evidence="3">
    <location>
        <begin position="138"/>
        <end position="174"/>
    </location>
</feature>
<comment type="caution">
    <text evidence="6">The sequence shown here is derived from an EMBL/GenBank/DDBJ whole genome shotgun (WGS) entry which is preliminary data.</text>
</comment>
<keyword evidence="4" id="KW-0812">Transmembrane</keyword>